<dbReference type="Proteomes" id="UP000184050">
    <property type="component" value="Unassembled WGS sequence"/>
</dbReference>
<dbReference type="EMBL" id="FQZE01000003">
    <property type="protein sequence ID" value="SHI51130.1"/>
    <property type="molecule type" value="Genomic_DNA"/>
</dbReference>
<dbReference type="STRING" id="1168035.SAMN05444280_1033"/>
<feature type="domain" description="Acylphosphatase-like" evidence="7">
    <location>
        <begin position="3"/>
        <end position="90"/>
    </location>
</feature>
<dbReference type="EC" id="3.6.1.7" evidence="2 4"/>
<evidence type="ECO:0000313" key="9">
    <source>
        <dbReference type="Proteomes" id="UP000184050"/>
    </source>
</evidence>
<dbReference type="InterPro" id="IPR017968">
    <property type="entry name" value="Acylphosphatase_CS"/>
</dbReference>
<dbReference type="Gene3D" id="3.30.70.100">
    <property type="match status" value="1"/>
</dbReference>
<evidence type="ECO:0000259" key="7">
    <source>
        <dbReference type="PROSITE" id="PS51160"/>
    </source>
</evidence>
<feature type="active site" evidence="4">
    <location>
        <position position="36"/>
    </location>
</feature>
<dbReference type="InterPro" id="IPR036046">
    <property type="entry name" value="Acylphosphatase-like_dom_sf"/>
</dbReference>
<dbReference type="PROSITE" id="PS00150">
    <property type="entry name" value="ACYLPHOSPHATASE_1"/>
    <property type="match status" value="1"/>
</dbReference>
<keyword evidence="4 5" id="KW-0378">Hydrolase</keyword>
<dbReference type="InterPro" id="IPR001792">
    <property type="entry name" value="Acylphosphatase-like_dom"/>
</dbReference>
<name>A0A1M6BQN2_9BACT</name>
<dbReference type="Pfam" id="PF00708">
    <property type="entry name" value="Acylphosphatase"/>
    <property type="match status" value="1"/>
</dbReference>
<sequence>MVQYKIEINGRVQGVGFRYFVQKKADELNIKGWVKNTPRGSVEVMAQGDETDVDTFTDYLRMGPSMARVKNLSKTQMPDLENFSRFEVKY</sequence>
<dbReference type="PROSITE" id="PS00151">
    <property type="entry name" value="ACYLPHOSPHATASE_2"/>
    <property type="match status" value="1"/>
</dbReference>
<evidence type="ECO:0000256" key="2">
    <source>
        <dbReference type="ARBA" id="ARBA00012150"/>
    </source>
</evidence>
<feature type="active site" evidence="4">
    <location>
        <position position="18"/>
    </location>
</feature>
<dbReference type="PRINTS" id="PR00112">
    <property type="entry name" value="ACYLPHPHTASE"/>
</dbReference>
<gene>
    <name evidence="8" type="ORF">SAMN05444280_1033</name>
</gene>
<accession>A0A1M6BQN2</accession>
<dbReference type="PROSITE" id="PS51160">
    <property type="entry name" value="ACYLPHOSPHATASE_3"/>
    <property type="match status" value="1"/>
</dbReference>
<protein>
    <recommendedName>
        <fullName evidence="2 4">Acylphosphatase</fullName>
        <ecNumber evidence="2 4">3.6.1.7</ecNumber>
    </recommendedName>
</protein>
<evidence type="ECO:0000256" key="5">
    <source>
        <dbReference type="RuleBase" id="RU000553"/>
    </source>
</evidence>
<comment type="catalytic activity">
    <reaction evidence="3 4 5">
        <text>an acyl phosphate + H2O = a carboxylate + phosphate + H(+)</text>
        <dbReference type="Rhea" id="RHEA:14965"/>
        <dbReference type="ChEBI" id="CHEBI:15377"/>
        <dbReference type="ChEBI" id="CHEBI:15378"/>
        <dbReference type="ChEBI" id="CHEBI:29067"/>
        <dbReference type="ChEBI" id="CHEBI:43474"/>
        <dbReference type="ChEBI" id="CHEBI:59918"/>
        <dbReference type="EC" id="3.6.1.7"/>
    </reaction>
</comment>
<proteinExistence type="inferred from homology"/>
<evidence type="ECO:0000256" key="6">
    <source>
        <dbReference type="RuleBase" id="RU004168"/>
    </source>
</evidence>
<dbReference type="AlphaFoldDB" id="A0A1M6BQN2"/>
<dbReference type="SUPFAM" id="SSF54975">
    <property type="entry name" value="Acylphosphatase/BLUF domain-like"/>
    <property type="match status" value="1"/>
</dbReference>
<dbReference type="PANTHER" id="PTHR47268">
    <property type="entry name" value="ACYLPHOSPHATASE"/>
    <property type="match status" value="1"/>
</dbReference>
<dbReference type="GO" id="GO:0003998">
    <property type="term" value="F:acylphosphatase activity"/>
    <property type="evidence" value="ECO:0007669"/>
    <property type="project" value="UniProtKB-EC"/>
</dbReference>
<dbReference type="OrthoDB" id="9808093at2"/>
<evidence type="ECO:0000256" key="1">
    <source>
        <dbReference type="ARBA" id="ARBA00005614"/>
    </source>
</evidence>
<dbReference type="PANTHER" id="PTHR47268:SF4">
    <property type="entry name" value="ACYLPHOSPHATASE"/>
    <property type="match status" value="1"/>
</dbReference>
<organism evidence="8 9">
    <name type="scientific">Tangfeifania diversioriginum</name>
    <dbReference type="NCBI Taxonomy" id="1168035"/>
    <lineage>
        <taxon>Bacteria</taxon>
        <taxon>Pseudomonadati</taxon>
        <taxon>Bacteroidota</taxon>
        <taxon>Bacteroidia</taxon>
        <taxon>Marinilabiliales</taxon>
        <taxon>Prolixibacteraceae</taxon>
        <taxon>Tangfeifania</taxon>
    </lineage>
</organism>
<dbReference type="InterPro" id="IPR020456">
    <property type="entry name" value="Acylphosphatase"/>
</dbReference>
<comment type="similarity">
    <text evidence="1 6">Belongs to the acylphosphatase family.</text>
</comment>
<evidence type="ECO:0000256" key="4">
    <source>
        <dbReference type="PROSITE-ProRule" id="PRU00520"/>
    </source>
</evidence>
<evidence type="ECO:0000256" key="3">
    <source>
        <dbReference type="ARBA" id="ARBA00047645"/>
    </source>
</evidence>
<keyword evidence="9" id="KW-1185">Reference proteome</keyword>
<reference evidence="8 9" key="1">
    <citation type="submission" date="2016-11" db="EMBL/GenBank/DDBJ databases">
        <authorList>
            <person name="Jaros S."/>
            <person name="Januszkiewicz K."/>
            <person name="Wedrychowicz H."/>
        </authorList>
    </citation>
    <scope>NUCLEOTIDE SEQUENCE [LARGE SCALE GENOMIC DNA]</scope>
    <source>
        <strain evidence="8 9">DSM 27063</strain>
    </source>
</reference>
<dbReference type="RefSeq" id="WP_073165030.1">
    <property type="nucleotide sequence ID" value="NZ_FQZE01000003.1"/>
</dbReference>
<evidence type="ECO:0000313" key="8">
    <source>
        <dbReference type="EMBL" id="SHI51130.1"/>
    </source>
</evidence>